<dbReference type="InterPro" id="IPR005527">
    <property type="entry name" value="MinE"/>
</dbReference>
<evidence type="ECO:0000256" key="6">
    <source>
        <dbReference type="HAMAP-Rule" id="MF_00262"/>
    </source>
</evidence>
<reference evidence="7 8" key="1">
    <citation type="submission" date="2017-06" db="EMBL/GenBank/DDBJ databases">
        <authorList>
            <person name="Kim H.J."/>
            <person name="Triplett B.A."/>
        </authorList>
    </citation>
    <scope>NUCLEOTIDE SEQUENCE [LARGE SCALE GENOMIC DNA]</scope>
    <source>
        <strain evidence="7 8">B29T1</strain>
    </source>
</reference>
<dbReference type="GO" id="GO:0042802">
    <property type="term" value="F:identical protein binding"/>
    <property type="evidence" value="ECO:0007669"/>
    <property type="project" value="UniProtKB-ARBA"/>
</dbReference>
<dbReference type="InterPro" id="IPR036707">
    <property type="entry name" value="MinE_sf"/>
</dbReference>
<dbReference type="SUPFAM" id="SSF55229">
    <property type="entry name" value="Cell division protein MinE topological specificity domain"/>
    <property type="match status" value="1"/>
</dbReference>
<proteinExistence type="inferred from homology"/>
<dbReference type="GO" id="GO:0032955">
    <property type="term" value="P:regulation of division septum assembly"/>
    <property type="evidence" value="ECO:0007669"/>
    <property type="project" value="InterPro"/>
</dbReference>
<comment type="function">
    <text evidence="5 6">Prevents the cell division inhibition by proteins MinC and MinD at internal division sites while permitting inhibition at polar sites. This ensures cell division at the proper site by restricting the formation of a division septum at the midpoint of the long axis of the cell.</text>
</comment>
<sequence>MKLFDLFRRSRETTSANAAKQRLQVLLTLERSAMTGPDFLPLMQRELLDVIKKYVEIDDGKVKVEFERDQSMSMLAVNIELPPDMLGKPV</sequence>
<dbReference type="NCBIfam" id="NF001422">
    <property type="entry name" value="PRK00296.1"/>
    <property type="match status" value="1"/>
</dbReference>
<dbReference type="Gene3D" id="3.30.1070.10">
    <property type="entry name" value="Cell division topological specificity factor MinE"/>
    <property type="match status" value="1"/>
</dbReference>
<evidence type="ECO:0000256" key="1">
    <source>
        <dbReference type="ARBA" id="ARBA00008168"/>
    </source>
</evidence>
<keyword evidence="3 6" id="KW-0132">Cell division</keyword>
<dbReference type="Proteomes" id="UP000197065">
    <property type="component" value="Unassembled WGS sequence"/>
</dbReference>
<name>A0A212RDZ1_9PROT</name>
<evidence type="ECO:0000313" key="8">
    <source>
        <dbReference type="Proteomes" id="UP000197065"/>
    </source>
</evidence>
<organism evidence="7 8">
    <name type="scientific">Arboricoccus pini</name>
    <dbReference type="NCBI Taxonomy" id="1963835"/>
    <lineage>
        <taxon>Bacteria</taxon>
        <taxon>Pseudomonadati</taxon>
        <taxon>Pseudomonadota</taxon>
        <taxon>Alphaproteobacteria</taxon>
        <taxon>Geminicoccales</taxon>
        <taxon>Geminicoccaceae</taxon>
        <taxon>Arboricoccus</taxon>
    </lineage>
</organism>
<dbReference type="Pfam" id="PF03776">
    <property type="entry name" value="MinE"/>
    <property type="match status" value="1"/>
</dbReference>
<protein>
    <recommendedName>
        <fullName evidence="2 6">Cell division topological specificity factor</fullName>
    </recommendedName>
</protein>
<dbReference type="AlphaFoldDB" id="A0A212RDZ1"/>
<evidence type="ECO:0000256" key="2">
    <source>
        <dbReference type="ARBA" id="ARBA00020112"/>
    </source>
</evidence>
<evidence type="ECO:0000256" key="5">
    <source>
        <dbReference type="ARBA" id="ARBA00025265"/>
    </source>
</evidence>
<evidence type="ECO:0000313" key="7">
    <source>
        <dbReference type="EMBL" id="SNB70349.1"/>
    </source>
</evidence>
<dbReference type="OrthoDB" id="9802655at2"/>
<dbReference type="FunFam" id="3.30.1070.10:FF:000001">
    <property type="entry name" value="Cell division topological specificity factor"/>
    <property type="match status" value="1"/>
</dbReference>
<dbReference type="HAMAP" id="MF_00262">
    <property type="entry name" value="MinE"/>
    <property type="match status" value="1"/>
</dbReference>
<comment type="similarity">
    <text evidence="1 6">Belongs to the MinE family.</text>
</comment>
<dbReference type="NCBIfam" id="TIGR01215">
    <property type="entry name" value="minE"/>
    <property type="match status" value="1"/>
</dbReference>
<accession>A0A212RDZ1</accession>
<keyword evidence="8" id="KW-1185">Reference proteome</keyword>
<gene>
    <name evidence="6" type="primary">minE</name>
    <name evidence="7" type="ORF">SAMN07250955_107175</name>
</gene>
<evidence type="ECO:0000256" key="3">
    <source>
        <dbReference type="ARBA" id="ARBA00022618"/>
    </source>
</evidence>
<evidence type="ECO:0000256" key="4">
    <source>
        <dbReference type="ARBA" id="ARBA00023306"/>
    </source>
</evidence>
<dbReference type="RefSeq" id="WP_088561737.1">
    <property type="nucleotide sequence ID" value="NZ_FYEH01000007.1"/>
</dbReference>
<dbReference type="GO" id="GO:0051301">
    <property type="term" value="P:cell division"/>
    <property type="evidence" value="ECO:0007669"/>
    <property type="project" value="UniProtKB-KW"/>
</dbReference>
<keyword evidence="4 6" id="KW-0131">Cell cycle</keyword>
<dbReference type="EMBL" id="FYEH01000007">
    <property type="protein sequence ID" value="SNB70349.1"/>
    <property type="molecule type" value="Genomic_DNA"/>
</dbReference>